<dbReference type="RefSeq" id="WP_268153739.1">
    <property type="nucleotide sequence ID" value="NZ_JAPPUW010000027.1"/>
</dbReference>
<dbReference type="InterPro" id="IPR000983">
    <property type="entry name" value="Bac_GSPG_pilin"/>
</dbReference>
<keyword evidence="2" id="KW-0472">Membrane</keyword>
<dbReference type="PANTHER" id="PTHR30093:SF47">
    <property type="entry name" value="TYPE IV PILUS NON-CORE MINOR PILIN PILE"/>
    <property type="match status" value="1"/>
</dbReference>
<gene>
    <name evidence="3" type="ORF">EXJ73_19555</name>
</gene>
<dbReference type="PANTHER" id="PTHR30093">
    <property type="entry name" value="GENERAL SECRETION PATHWAY PROTEIN G"/>
    <property type="match status" value="1"/>
</dbReference>
<dbReference type="Pfam" id="PF07963">
    <property type="entry name" value="N_methyl"/>
    <property type="match status" value="1"/>
</dbReference>
<keyword evidence="4" id="KW-1185">Reference proteome</keyword>
<dbReference type="InterPro" id="IPR031982">
    <property type="entry name" value="PilE-like"/>
</dbReference>
<dbReference type="Pfam" id="PF16732">
    <property type="entry name" value="ComP_DUS"/>
    <property type="match status" value="1"/>
</dbReference>
<dbReference type="NCBIfam" id="TIGR02532">
    <property type="entry name" value="IV_pilin_GFxxxE"/>
    <property type="match status" value="1"/>
</dbReference>
<dbReference type="GO" id="GO:0015627">
    <property type="term" value="C:type II protein secretion system complex"/>
    <property type="evidence" value="ECO:0007669"/>
    <property type="project" value="InterPro"/>
</dbReference>
<accession>A0A9X4LIF6</accession>
<feature type="transmembrane region" description="Helical" evidence="2">
    <location>
        <begin position="12"/>
        <end position="35"/>
    </location>
</feature>
<dbReference type="SUPFAM" id="SSF54523">
    <property type="entry name" value="Pili subunits"/>
    <property type="match status" value="1"/>
</dbReference>
<protein>
    <submittedName>
        <fullName evidence="3">Prepilin-type N-terminal cleavage/methylation domain-containing protein</fullName>
    </submittedName>
</protein>
<keyword evidence="2" id="KW-0812">Transmembrane</keyword>
<dbReference type="GO" id="GO:0043683">
    <property type="term" value="P:type IV pilus assembly"/>
    <property type="evidence" value="ECO:0007669"/>
    <property type="project" value="InterPro"/>
</dbReference>
<dbReference type="InterPro" id="IPR012902">
    <property type="entry name" value="N_methyl_site"/>
</dbReference>
<dbReference type="PRINTS" id="PR00813">
    <property type="entry name" value="BCTERIALGSPG"/>
</dbReference>
<dbReference type="AlphaFoldDB" id="A0A9X4LIF6"/>
<sequence length="152" mass="16101">MRQSLRQAHCGFSLIELMVVVVIAGILAAVAYPMYTSFLQRSRRADAMAVLTAVVQAQERYRTNLSSYASDLVALNVNTSAITNSYAVSIAGIGNPPSLTSGYVVSAAVNSSGPQKNDTTCATMGVQLDGAVLTYLATDANNVDTRSTCWAR</sequence>
<evidence type="ECO:0000256" key="1">
    <source>
        <dbReference type="ARBA" id="ARBA00022481"/>
    </source>
</evidence>
<keyword evidence="1" id="KW-0488">Methylation</keyword>
<evidence type="ECO:0000313" key="4">
    <source>
        <dbReference type="Proteomes" id="UP001152766"/>
    </source>
</evidence>
<dbReference type="InterPro" id="IPR045584">
    <property type="entry name" value="Pilin-like"/>
</dbReference>
<dbReference type="GO" id="GO:0015628">
    <property type="term" value="P:protein secretion by the type II secretion system"/>
    <property type="evidence" value="ECO:0007669"/>
    <property type="project" value="InterPro"/>
</dbReference>
<comment type="caution">
    <text evidence="3">The sequence shown here is derived from an EMBL/GenBank/DDBJ whole genome shotgun (WGS) entry which is preliminary data.</text>
</comment>
<dbReference type="EMBL" id="SGUG01000038">
    <property type="protein sequence ID" value="MDG0864661.1"/>
    <property type="molecule type" value="Genomic_DNA"/>
</dbReference>
<name>A0A9X4LIF6_9BURK</name>
<keyword evidence="2" id="KW-1133">Transmembrane helix</keyword>
<evidence type="ECO:0000313" key="3">
    <source>
        <dbReference type="EMBL" id="MDG0864661.1"/>
    </source>
</evidence>
<reference evidence="3" key="1">
    <citation type="submission" date="2019-02" db="EMBL/GenBank/DDBJ databases">
        <title>Draft genome of the type strain Pelomonas aquatica CCUG 52575T.</title>
        <authorList>
            <person name="Gomila M."/>
            <person name="Lalucat J."/>
        </authorList>
    </citation>
    <scope>NUCLEOTIDE SEQUENCE</scope>
    <source>
        <strain evidence="3">CCUG 52575</strain>
    </source>
</reference>
<proteinExistence type="predicted"/>
<evidence type="ECO:0000256" key="2">
    <source>
        <dbReference type="SAM" id="Phobius"/>
    </source>
</evidence>
<organism evidence="3 4">
    <name type="scientific">Pelomonas aquatica</name>
    <dbReference type="NCBI Taxonomy" id="431058"/>
    <lineage>
        <taxon>Bacteria</taxon>
        <taxon>Pseudomonadati</taxon>
        <taxon>Pseudomonadota</taxon>
        <taxon>Betaproteobacteria</taxon>
        <taxon>Burkholderiales</taxon>
        <taxon>Sphaerotilaceae</taxon>
        <taxon>Roseateles</taxon>
    </lineage>
</organism>
<dbReference type="Gene3D" id="3.30.700.10">
    <property type="entry name" value="Glycoprotein, Type 4 Pilin"/>
    <property type="match status" value="1"/>
</dbReference>
<dbReference type="Proteomes" id="UP001152766">
    <property type="component" value="Unassembled WGS sequence"/>
</dbReference>